<evidence type="ECO:0000256" key="4">
    <source>
        <dbReference type="ARBA" id="ARBA00023163"/>
    </source>
</evidence>
<dbReference type="PANTHER" id="PTHR30126">
    <property type="entry name" value="HTH-TYPE TRANSCRIPTIONAL REGULATOR"/>
    <property type="match status" value="1"/>
</dbReference>
<sequence>MLKPFDLNLRHLRALGDVATHRSLNRAADVAGLSQPALTQGLGKIERQLGVSLFDRHSDGVTPTEAGTALADRAARAFALLGEAARKAGRGGARGFARPERLMTATQLEAFLHFADAQGFAGAAAASGVSQPAIHRAVRELEQVCATPLAERRGRGVVLTPAGRAIARGVRLAAGEIAAGIAEARGDAGDGGRIAIGAMPLSRALLLPRALSLFLRDAPRAVVDVVEGSWRELVDPLLDGVIDIMVGALRDEAPLGVDQVPLFTDRLAIFGRAGHPLDGGRADLATLARQPWVVGPAGTPLRTHWETLFRDVAMPAVPIECGSVMVIRGLLAQSDLLTLLSPDQVALEVSAGMLAQVGPDLPDAVRTIGISTRSGWRPTRPQQRLVDLLHRATAETRLQENG</sequence>
<reference evidence="6 7" key="1">
    <citation type="submission" date="2024-05" db="EMBL/GenBank/DDBJ databases">
        <title>Sphingomonas sp. HF-S3 16S ribosomal RNA gene Genome sequencing and assembly.</title>
        <authorList>
            <person name="Lee H."/>
        </authorList>
    </citation>
    <scope>NUCLEOTIDE SEQUENCE [LARGE SCALE GENOMIC DNA]</scope>
    <source>
        <strain evidence="6 7">HF-S3</strain>
    </source>
</reference>
<feature type="domain" description="HTH lysR-type" evidence="5">
    <location>
        <begin position="7"/>
        <end position="64"/>
    </location>
</feature>
<proteinExistence type="inferred from homology"/>
<keyword evidence="4" id="KW-0804">Transcription</keyword>
<dbReference type="Pfam" id="PF00126">
    <property type="entry name" value="HTH_1"/>
    <property type="match status" value="2"/>
</dbReference>
<dbReference type="InterPro" id="IPR005119">
    <property type="entry name" value="LysR_subst-bd"/>
</dbReference>
<evidence type="ECO:0000256" key="1">
    <source>
        <dbReference type="ARBA" id="ARBA00009437"/>
    </source>
</evidence>
<dbReference type="Gene3D" id="1.10.10.10">
    <property type="entry name" value="Winged helix-like DNA-binding domain superfamily/Winged helix DNA-binding domain"/>
    <property type="match status" value="2"/>
</dbReference>
<dbReference type="InterPro" id="IPR036390">
    <property type="entry name" value="WH_DNA-bd_sf"/>
</dbReference>
<dbReference type="Proteomes" id="UP001427805">
    <property type="component" value="Unassembled WGS sequence"/>
</dbReference>
<dbReference type="Gene3D" id="3.40.190.10">
    <property type="entry name" value="Periplasmic binding protein-like II"/>
    <property type="match status" value="2"/>
</dbReference>
<gene>
    <name evidence="6" type="ORF">TPR58_09685</name>
</gene>
<dbReference type="InterPro" id="IPR000847">
    <property type="entry name" value="LysR_HTH_N"/>
</dbReference>
<keyword evidence="2" id="KW-0805">Transcription regulation</keyword>
<dbReference type="SUPFAM" id="SSF46785">
    <property type="entry name" value="Winged helix' DNA-binding domain"/>
    <property type="match status" value="2"/>
</dbReference>
<dbReference type="SUPFAM" id="SSF53850">
    <property type="entry name" value="Periplasmic binding protein-like II"/>
    <property type="match status" value="1"/>
</dbReference>
<evidence type="ECO:0000256" key="2">
    <source>
        <dbReference type="ARBA" id="ARBA00023015"/>
    </source>
</evidence>
<comment type="caution">
    <text evidence="6">The sequence shown here is derived from an EMBL/GenBank/DDBJ whole genome shotgun (WGS) entry which is preliminary data.</text>
</comment>
<dbReference type="PROSITE" id="PS50931">
    <property type="entry name" value="HTH_LYSR"/>
    <property type="match status" value="2"/>
</dbReference>
<dbReference type="PANTHER" id="PTHR30126:SF98">
    <property type="entry name" value="HTH-TYPE TRANSCRIPTIONAL ACTIVATOR BAUR"/>
    <property type="match status" value="1"/>
</dbReference>
<dbReference type="InterPro" id="IPR036388">
    <property type="entry name" value="WH-like_DNA-bd_sf"/>
</dbReference>
<keyword evidence="3" id="KW-0238">DNA-binding</keyword>
<evidence type="ECO:0000313" key="6">
    <source>
        <dbReference type="EMBL" id="MEN3747438.1"/>
    </source>
</evidence>
<protein>
    <submittedName>
        <fullName evidence="6">LysR family transcriptional regulator</fullName>
    </submittedName>
</protein>
<comment type="similarity">
    <text evidence="1">Belongs to the LysR transcriptional regulatory family.</text>
</comment>
<name>A0ABV0B760_9SPHN</name>
<feature type="domain" description="HTH lysR-type" evidence="5">
    <location>
        <begin position="103"/>
        <end position="160"/>
    </location>
</feature>
<organism evidence="6 7">
    <name type="scientific">Sphingomonas rustica</name>
    <dbReference type="NCBI Taxonomy" id="3103142"/>
    <lineage>
        <taxon>Bacteria</taxon>
        <taxon>Pseudomonadati</taxon>
        <taxon>Pseudomonadota</taxon>
        <taxon>Alphaproteobacteria</taxon>
        <taxon>Sphingomonadales</taxon>
        <taxon>Sphingomonadaceae</taxon>
        <taxon>Sphingomonas</taxon>
    </lineage>
</organism>
<evidence type="ECO:0000259" key="5">
    <source>
        <dbReference type="PROSITE" id="PS50931"/>
    </source>
</evidence>
<accession>A0ABV0B760</accession>
<keyword evidence="7" id="KW-1185">Reference proteome</keyword>
<evidence type="ECO:0000313" key="7">
    <source>
        <dbReference type="Proteomes" id="UP001427805"/>
    </source>
</evidence>
<dbReference type="RefSeq" id="WP_346246436.1">
    <property type="nucleotide sequence ID" value="NZ_JBDIZK010000005.1"/>
</dbReference>
<dbReference type="Pfam" id="PF03466">
    <property type="entry name" value="LysR_substrate"/>
    <property type="match status" value="1"/>
</dbReference>
<dbReference type="PRINTS" id="PR00039">
    <property type="entry name" value="HTHLYSR"/>
</dbReference>
<evidence type="ECO:0000256" key="3">
    <source>
        <dbReference type="ARBA" id="ARBA00023125"/>
    </source>
</evidence>
<dbReference type="EMBL" id="JBDIZK010000005">
    <property type="protein sequence ID" value="MEN3747438.1"/>
    <property type="molecule type" value="Genomic_DNA"/>
</dbReference>